<protein>
    <submittedName>
        <fullName evidence="4">E3 ubiquitin-protein ligase TRIM36-like</fullName>
    </submittedName>
</protein>
<dbReference type="GO" id="GO:0008270">
    <property type="term" value="F:zinc ion binding"/>
    <property type="evidence" value="ECO:0007669"/>
    <property type="project" value="UniProtKB-KW"/>
</dbReference>
<keyword evidence="1" id="KW-0862">Zinc</keyword>
<dbReference type="SUPFAM" id="SSF58113">
    <property type="entry name" value="Apolipoprotein A-I"/>
    <property type="match status" value="1"/>
</dbReference>
<dbReference type="AlphaFoldDB" id="A0A8B8DH32"/>
<dbReference type="PANTHER" id="PTHR25462:SF300">
    <property type="entry name" value="RING-TYPE DOMAIN-CONTAINING PROTEIN"/>
    <property type="match status" value="1"/>
</dbReference>
<dbReference type="RefSeq" id="XP_022327208.1">
    <property type="nucleotide sequence ID" value="XM_022471500.1"/>
</dbReference>
<name>A0A8B8DH32_CRAVI</name>
<dbReference type="Proteomes" id="UP000694844">
    <property type="component" value="Chromosome 1"/>
</dbReference>
<accession>A0A8B8DH32</accession>
<organism evidence="3 4">
    <name type="scientific">Crassostrea virginica</name>
    <name type="common">Eastern oyster</name>
    <dbReference type="NCBI Taxonomy" id="6565"/>
    <lineage>
        <taxon>Eukaryota</taxon>
        <taxon>Metazoa</taxon>
        <taxon>Spiralia</taxon>
        <taxon>Lophotrochozoa</taxon>
        <taxon>Mollusca</taxon>
        <taxon>Bivalvia</taxon>
        <taxon>Autobranchia</taxon>
        <taxon>Pteriomorphia</taxon>
        <taxon>Ostreida</taxon>
        <taxon>Ostreoidea</taxon>
        <taxon>Ostreidae</taxon>
        <taxon>Crassostrea</taxon>
    </lineage>
</organism>
<evidence type="ECO:0000259" key="2">
    <source>
        <dbReference type="PROSITE" id="PS50119"/>
    </source>
</evidence>
<reference evidence="3" key="1">
    <citation type="submission" date="2024-06" db="UniProtKB">
        <authorList>
            <consortium name="RefSeq"/>
        </authorList>
    </citation>
    <scope>NUCLEOTIDE SEQUENCE [LARGE SCALE GENOMIC DNA]</scope>
</reference>
<reference evidence="4" key="2">
    <citation type="submission" date="2025-08" db="UniProtKB">
        <authorList>
            <consortium name="RefSeq"/>
        </authorList>
    </citation>
    <scope>IDENTIFICATION</scope>
    <source>
        <tissue evidence="4">Whole sample</tissue>
    </source>
</reference>
<feature type="domain" description="B box-type" evidence="2">
    <location>
        <begin position="63"/>
        <end position="102"/>
    </location>
</feature>
<evidence type="ECO:0000313" key="3">
    <source>
        <dbReference type="Proteomes" id="UP000694844"/>
    </source>
</evidence>
<evidence type="ECO:0000256" key="1">
    <source>
        <dbReference type="PROSITE-ProRule" id="PRU00024"/>
    </source>
</evidence>
<keyword evidence="1" id="KW-0479">Metal-binding</keyword>
<keyword evidence="1" id="KW-0863">Zinc-finger</keyword>
<keyword evidence="3" id="KW-1185">Reference proteome</keyword>
<dbReference type="PANTHER" id="PTHR25462">
    <property type="entry name" value="BONUS, ISOFORM C-RELATED"/>
    <property type="match status" value="1"/>
</dbReference>
<dbReference type="Gene3D" id="3.30.160.60">
    <property type="entry name" value="Classic Zinc Finger"/>
    <property type="match status" value="1"/>
</dbReference>
<dbReference type="OrthoDB" id="153872at2759"/>
<dbReference type="InterPro" id="IPR000315">
    <property type="entry name" value="Znf_B-box"/>
</dbReference>
<dbReference type="InterPro" id="IPR047153">
    <property type="entry name" value="TRIM45/56/19-like"/>
</dbReference>
<evidence type="ECO:0000313" key="4">
    <source>
        <dbReference type="RefSeq" id="XP_022327208.1"/>
    </source>
</evidence>
<dbReference type="PROSITE" id="PS50119">
    <property type="entry name" value="ZF_BBOX"/>
    <property type="match status" value="2"/>
</dbReference>
<dbReference type="KEGG" id="cvn:111126685"/>
<dbReference type="SUPFAM" id="SSF57845">
    <property type="entry name" value="B-box zinc-binding domain"/>
    <property type="match status" value="1"/>
</dbReference>
<gene>
    <name evidence="4" type="primary">LOC111126685</name>
</gene>
<dbReference type="GeneID" id="111126685"/>
<feature type="domain" description="B box-type" evidence="2">
    <location>
        <begin position="9"/>
        <end position="54"/>
    </location>
</feature>
<proteinExistence type="predicted"/>
<sequence>MEDPMYSLQDAIRCDLCETPVPPNHCDICHIHLCEACVDKHLSDQSKYHYIVPFKLRGFTPKCKKHSTEVNVCTQLCTACNIPVCVKCVVFSEHAEHKKEDILKWFETKRTLMQKDLQDLEKSIYPRYQETATKFPVQRADVNKHFQKLKTALDKQGEALHTEIDTIIRGMKSDINDMDDQHKAAI</sequence>